<accession>A0A3B0ZAU8</accession>
<dbReference type="Pfam" id="PF00675">
    <property type="entry name" value="Peptidase_M16"/>
    <property type="match status" value="1"/>
</dbReference>
<evidence type="ECO:0000259" key="1">
    <source>
        <dbReference type="Pfam" id="PF00675"/>
    </source>
</evidence>
<reference evidence="3" key="1">
    <citation type="submission" date="2018-06" db="EMBL/GenBank/DDBJ databases">
        <authorList>
            <person name="Zhirakovskaya E."/>
        </authorList>
    </citation>
    <scope>NUCLEOTIDE SEQUENCE</scope>
</reference>
<name>A0A3B0ZAU8_9ZZZZ</name>
<dbReference type="Pfam" id="PF05193">
    <property type="entry name" value="Peptidase_M16_C"/>
    <property type="match status" value="1"/>
</dbReference>
<dbReference type="PANTHER" id="PTHR11851:SF224">
    <property type="entry name" value="PROCESSING PROTEASE"/>
    <property type="match status" value="1"/>
</dbReference>
<dbReference type="InterPro" id="IPR011249">
    <property type="entry name" value="Metalloenz_LuxS/M16"/>
</dbReference>
<keyword evidence="3" id="KW-0645">Protease</keyword>
<protein>
    <submittedName>
        <fullName evidence="3">FIG015287: Zinc protease</fullName>
    </submittedName>
</protein>
<dbReference type="PANTHER" id="PTHR11851">
    <property type="entry name" value="METALLOPROTEASE"/>
    <property type="match status" value="1"/>
</dbReference>
<keyword evidence="3" id="KW-0378">Hydrolase</keyword>
<evidence type="ECO:0000313" key="3">
    <source>
        <dbReference type="EMBL" id="VAW90528.1"/>
    </source>
</evidence>
<dbReference type="SUPFAM" id="SSF63411">
    <property type="entry name" value="LuxS/MPP-like metallohydrolase"/>
    <property type="match status" value="2"/>
</dbReference>
<organism evidence="3">
    <name type="scientific">hydrothermal vent metagenome</name>
    <dbReference type="NCBI Taxonomy" id="652676"/>
    <lineage>
        <taxon>unclassified sequences</taxon>
        <taxon>metagenomes</taxon>
        <taxon>ecological metagenomes</taxon>
    </lineage>
</organism>
<evidence type="ECO:0000259" key="2">
    <source>
        <dbReference type="Pfam" id="PF05193"/>
    </source>
</evidence>
<feature type="domain" description="Peptidase M16 C-terminal" evidence="2">
    <location>
        <begin position="217"/>
        <end position="392"/>
    </location>
</feature>
<dbReference type="AlphaFoldDB" id="A0A3B0ZAU8"/>
<dbReference type="EMBL" id="UOFQ01000205">
    <property type="protein sequence ID" value="VAW90528.1"/>
    <property type="molecule type" value="Genomic_DNA"/>
</dbReference>
<proteinExistence type="predicted"/>
<feature type="domain" description="Peptidase M16 N-terminal" evidence="1">
    <location>
        <begin position="72"/>
        <end position="206"/>
    </location>
</feature>
<dbReference type="InterPro" id="IPR007863">
    <property type="entry name" value="Peptidase_M16_C"/>
</dbReference>
<dbReference type="Gene3D" id="3.30.830.10">
    <property type="entry name" value="Metalloenzyme, LuxS/M16 peptidase-like"/>
    <property type="match status" value="2"/>
</dbReference>
<dbReference type="GO" id="GO:0006508">
    <property type="term" value="P:proteolysis"/>
    <property type="evidence" value="ECO:0007669"/>
    <property type="project" value="UniProtKB-KW"/>
</dbReference>
<sequence length="471" mass="51375">MAVNLNRKTMAQTINNPEGLAYTMQTFKHLFFGLLASLFTLTVMPAHATPTIQHWTTDNGARIYFVAAPGLPMVDIQFTFDAGSARDHDKKGVAHLTNSLLDEGAGKLNADQIAEQFDSLGAEFGTGSYRDMALMKLRSLTDPALLTPALELFALTLSAPSFPAESFERNKKQTLIAIQSQRQSPQSIISEAFFKALYGDHPYSAPSLGFEESVNALTHDDMIQYYQQYYVAKNAVVAIVGDLDRAAVEAIATQLTKGLAAGKASPRVVPPAAIKKGAVINIEHPSTQTHISIGHPAMTRDDPDHFALYVGNHILGGSGLTSRISDEIRNKRGLAYSAYSFFSPMRAAGPFLMGLQTRNDQASDAIKVMFTTLQEFIDNGPTTEELEAAKRNITGGFPLRIASNSKILGYLGNIGFYNLPLDYLDTYNDQINAVTIEQIKETFKRRVHPDKMFTITVGAPSPAVKAATGFE</sequence>
<dbReference type="InterPro" id="IPR050361">
    <property type="entry name" value="MPP/UQCRC_Complex"/>
</dbReference>
<gene>
    <name evidence="3" type="ORF">MNBD_GAMMA17-375</name>
</gene>
<dbReference type="InterPro" id="IPR011765">
    <property type="entry name" value="Pept_M16_N"/>
</dbReference>
<dbReference type="GO" id="GO:0008233">
    <property type="term" value="F:peptidase activity"/>
    <property type="evidence" value="ECO:0007669"/>
    <property type="project" value="UniProtKB-KW"/>
</dbReference>
<dbReference type="GO" id="GO:0046872">
    <property type="term" value="F:metal ion binding"/>
    <property type="evidence" value="ECO:0007669"/>
    <property type="project" value="InterPro"/>
</dbReference>